<reference evidence="2 3" key="1">
    <citation type="submission" date="2019-02" db="EMBL/GenBank/DDBJ databases">
        <title>Sequencing the genomes of 1000 actinobacteria strains.</title>
        <authorList>
            <person name="Klenk H.-P."/>
        </authorList>
    </citation>
    <scope>NUCLEOTIDE SEQUENCE [LARGE SCALE GENOMIC DNA]</scope>
    <source>
        <strain evidence="2 3">DSM 17364</strain>
    </source>
</reference>
<evidence type="ECO:0000256" key="1">
    <source>
        <dbReference type="SAM" id="Phobius"/>
    </source>
</evidence>
<dbReference type="EMBL" id="SHLA01000001">
    <property type="protein sequence ID" value="RZU63179.1"/>
    <property type="molecule type" value="Genomic_DNA"/>
</dbReference>
<dbReference type="AlphaFoldDB" id="A0A4Q8AHJ7"/>
<evidence type="ECO:0000313" key="2">
    <source>
        <dbReference type="EMBL" id="RZU63179.1"/>
    </source>
</evidence>
<gene>
    <name evidence="2" type="ORF">EV380_2790</name>
</gene>
<proteinExistence type="predicted"/>
<comment type="caution">
    <text evidence="2">The sequence shown here is derived from an EMBL/GenBank/DDBJ whole genome shotgun (WGS) entry which is preliminary data.</text>
</comment>
<name>A0A4Q8AHJ7_9MICC</name>
<organism evidence="2 3">
    <name type="scientific">Zhihengliuella halotolerans</name>
    <dbReference type="NCBI Taxonomy" id="370736"/>
    <lineage>
        <taxon>Bacteria</taxon>
        <taxon>Bacillati</taxon>
        <taxon>Actinomycetota</taxon>
        <taxon>Actinomycetes</taxon>
        <taxon>Micrococcales</taxon>
        <taxon>Micrococcaceae</taxon>
        <taxon>Zhihengliuella</taxon>
    </lineage>
</organism>
<keyword evidence="1" id="KW-0812">Transmembrane</keyword>
<keyword evidence="3" id="KW-1185">Reference proteome</keyword>
<dbReference type="RefSeq" id="WP_165391973.1">
    <property type="nucleotide sequence ID" value="NZ_PGGT01000025.1"/>
</dbReference>
<keyword evidence="1" id="KW-1133">Transmembrane helix</keyword>
<evidence type="ECO:0000313" key="3">
    <source>
        <dbReference type="Proteomes" id="UP000292685"/>
    </source>
</evidence>
<accession>A0A4Q8AHJ7</accession>
<sequence>MYAWMFRQLPGPVWVRLLISLVLLAGIILVLMMYVFPWVSDQLSLWTQSTIGLVTR</sequence>
<keyword evidence="1" id="KW-0472">Membrane</keyword>
<feature type="transmembrane region" description="Helical" evidence="1">
    <location>
        <begin position="13"/>
        <end position="36"/>
    </location>
</feature>
<protein>
    <submittedName>
        <fullName evidence="2">Uncharacterized protein</fullName>
    </submittedName>
</protein>
<dbReference type="Proteomes" id="UP000292685">
    <property type="component" value="Unassembled WGS sequence"/>
</dbReference>